<dbReference type="EMBL" id="JAPCKK010000001">
    <property type="protein sequence ID" value="MDP4095479.1"/>
    <property type="molecule type" value="Genomic_DNA"/>
</dbReference>
<name>A0ABT9FL71_9BACL</name>
<evidence type="ECO:0000313" key="1">
    <source>
        <dbReference type="EMBL" id="MDP4095479.1"/>
    </source>
</evidence>
<evidence type="ECO:0000313" key="2">
    <source>
        <dbReference type="Proteomes" id="UP001241848"/>
    </source>
</evidence>
<comment type="caution">
    <text evidence="1">The sequence shown here is derived from an EMBL/GenBank/DDBJ whole genome shotgun (WGS) entry which is preliminary data.</text>
</comment>
<accession>A0ABT9FL71</accession>
<reference evidence="1 2" key="1">
    <citation type="submission" date="2022-10" db="EMBL/GenBank/DDBJ databases">
        <title>Paenibacillus description and whole genome data of maize root bacterial community.</title>
        <authorList>
            <person name="Marton D."/>
            <person name="Farkas M."/>
            <person name="Cserhati M."/>
        </authorList>
    </citation>
    <scope>NUCLEOTIDE SEQUENCE [LARGE SCALE GENOMIC DNA]</scope>
    <source>
        <strain evidence="1 2">P96</strain>
    </source>
</reference>
<proteinExistence type="predicted"/>
<dbReference type="RefSeq" id="WP_305753180.1">
    <property type="nucleotide sequence ID" value="NZ_JAPCKK010000001.1"/>
</dbReference>
<gene>
    <name evidence="1" type="ORF">OIN60_01560</name>
</gene>
<organism evidence="1 2">
    <name type="scientific">Paenibacillus zeirhizosphaerae</name>
    <dbReference type="NCBI Taxonomy" id="2987519"/>
    <lineage>
        <taxon>Bacteria</taxon>
        <taxon>Bacillati</taxon>
        <taxon>Bacillota</taxon>
        <taxon>Bacilli</taxon>
        <taxon>Bacillales</taxon>
        <taxon>Paenibacillaceae</taxon>
        <taxon>Paenibacillus</taxon>
    </lineage>
</organism>
<sequence length="403" mass="42213">MYAAVVNSPKTELTELITDTQTDIAVTDASVLLQGEGIAVIGNGDAAETINYTSIDSNTLKGCVRGFEGTARAWIAGTRVARNFTAYDHNSFKANIEELETELANAAAVADAAIPSSEKGAANGVATLGTDKKVPAAQLPISTATNNTSTTQVASASAVKAANDLAAAAFPKKYQDLPQDVDMNSMTTPGNYQGVWPSPRINEPFQNTGARRVELIVFGVGSLAFQRLTYIDGAGTGKSFWRENGSGSWRGWNEVFTTSGGTINGSFTVNSPITLPGAANSAQDISASTIYVGGGNVVKLITKAVRTAVGTNWESTAIDLQRVTDSTDQAVLRFQGDDVLFRNADGTWTSLRSLKANSFSGNGSPEGALPAPVGSLYRRWDGGTGSTLYVKESGSGNTGWRAI</sequence>
<keyword evidence="2" id="KW-1185">Reference proteome</keyword>
<dbReference type="Proteomes" id="UP001241848">
    <property type="component" value="Unassembled WGS sequence"/>
</dbReference>
<protein>
    <submittedName>
        <fullName evidence="1">Phage tail protein</fullName>
    </submittedName>
</protein>